<dbReference type="InterPro" id="IPR013907">
    <property type="entry name" value="Sds3"/>
</dbReference>
<evidence type="ECO:0000256" key="2">
    <source>
        <dbReference type="ARBA" id="ARBA00022491"/>
    </source>
</evidence>
<evidence type="ECO:0000256" key="5">
    <source>
        <dbReference type="ARBA" id="ARBA00023242"/>
    </source>
</evidence>
<keyword evidence="5" id="KW-0539">Nucleus</keyword>
<dbReference type="Pfam" id="PF08598">
    <property type="entry name" value="Sds3"/>
    <property type="match status" value="1"/>
</dbReference>
<keyword evidence="3" id="KW-0805">Transcription regulation</keyword>
<dbReference type="Gene3D" id="1.20.5.1500">
    <property type="match status" value="1"/>
</dbReference>
<comment type="caution">
    <text evidence="8">The sequence shown here is derived from an EMBL/GenBank/DDBJ whole genome shotgun (WGS) entry which is preliminary data.</text>
</comment>
<keyword evidence="2" id="KW-0678">Repressor</keyword>
<feature type="compositionally biased region" description="Acidic residues" evidence="7">
    <location>
        <begin position="7"/>
        <end position="29"/>
    </location>
</feature>
<protein>
    <submittedName>
        <fullName evidence="8">BRMS1L</fullName>
    </submittedName>
</protein>
<evidence type="ECO:0000256" key="7">
    <source>
        <dbReference type="SAM" id="MobiDB-lite"/>
    </source>
</evidence>
<sequence>MSAEERMDTEEEGADQESPNCDEESEIEDSDRSSASETESSEVDEFTIEHRKSECIADGQELEQAFQLVKNLLYEEKMKKIDNKLDALKEETAQEYLQPIKQLNEDYKQALKICDILKDLRLKLVEVQYDSEVLAAHQNTENEKRLLYDSVRAELEEKIRRLEEDRHNVDINSDLWESQAFPKKTQIRRGRTTPAKPRRPKLTPISDILFYSAFIFQHF</sequence>
<evidence type="ECO:0000256" key="1">
    <source>
        <dbReference type="ARBA" id="ARBA00004123"/>
    </source>
</evidence>
<dbReference type="PANTHER" id="PTHR21964">
    <property type="entry name" value="BREAST CANCER METASTASIS-SUPPRESSOR 1"/>
    <property type="match status" value="1"/>
</dbReference>
<name>A0A7J7ISS8_BUGNE</name>
<evidence type="ECO:0000313" key="9">
    <source>
        <dbReference type="Proteomes" id="UP000593567"/>
    </source>
</evidence>
<dbReference type="EMBL" id="VXIV02003444">
    <property type="protein sequence ID" value="KAF6016983.1"/>
    <property type="molecule type" value="Genomic_DNA"/>
</dbReference>
<dbReference type="OrthoDB" id="20886at2759"/>
<keyword evidence="4" id="KW-0804">Transcription</keyword>
<keyword evidence="9" id="KW-1185">Reference proteome</keyword>
<feature type="region of interest" description="Disordered" evidence="7">
    <location>
        <begin position="1"/>
        <end position="47"/>
    </location>
</feature>
<evidence type="ECO:0000256" key="6">
    <source>
        <dbReference type="SAM" id="Coils"/>
    </source>
</evidence>
<keyword evidence="6" id="KW-0175">Coiled coil</keyword>
<feature type="coiled-coil region" evidence="6">
    <location>
        <begin position="71"/>
        <end position="120"/>
    </location>
</feature>
<dbReference type="GO" id="GO:0010468">
    <property type="term" value="P:regulation of gene expression"/>
    <property type="evidence" value="ECO:0007669"/>
    <property type="project" value="UniProtKB-ARBA"/>
</dbReference>
<organism evidence="8 9">
    <name type="scientific">Bugula neritina</name>
    <name type="common">Brown bryozoan</name>
    <name type="synonym">Sertularia neritina</name>
    <dbReference type="NCBI Taxonomy" id="10212"/>
    <lineage>
        <taxon>Eukaryota</taxon>
        <taxon>Metazoa</taxon>
        <taxon>Spiralia</taxon>
        <taxon>Lophotrochozoa</taxon>
        <taxon>Bryozoa</taxon>
        <taxon>Gymnolaemata</taxon>
        <taxon>Cheilostomatida</taxon>
        <taxon>Flustrina</taxon>
        <taxon>Buguloidea</taxon>
        <taxon>Bugulidae</taxon>
        <taxon>Bugula</taxon>
    </lineage>
</organism>
<evidence type="ECO:0000256" key="4">
    <source>
        <dbReference type="ARBA" id="ARBA00023163"/>
    </source>
</evidence>
<accession>A0A7J7ISS8</accession>
<dbReference type="GO" id="GO:0005654">
    <property type="term" value="C:nucleoplasm"/>
    <property type="evidence" value="ECO:0007669"/>
    <property type="project" value="UniProtKB-ARBA"/>
</dbReference>
<proteinExistence type="predicted"/>
<evidence type="ECO:0000313" key="8">
    <source>
        <dbReference type="EMBL" id="KAF6016983.1"/>
    </source>
</evidence>
<gene>
    <name evidence="8" type="ORF">EB796_024694</name>
</gene>
<dbReference type="SMART" id="SM01401">
    <property type="entry name" value="Sds3"/>
    <property type="match status" value="1"/>
</dbReference>
<comment type="subcellular location">
    <subcellularLocation>
        <location evidence="1">Nucleus</location>
    </subcellularLocation>
</comment>
<dbReference type="Proteomes" id="UP000593567">
    <property type="component" value="Unassembled WGS sequence"/>
</dbReference>
<reference evidence="8" key="1">
    <citation type="submission" date="2020-06" db="EMBL/GenBank/DDBJ databases">
        <title>Draft genome of Bugula neritina, a colonial animal packing powerful symbionts and potential medicines.</title>
        <authorList>
            <person name="Rayko M."/>
        </authorList>
    </citation>
    <scope>NUCLEOTIDE SEQUENCE [LARGE SCALE GENOMIC DNA]</scope>
    <source>
        <strain evidence="8">Kwan_BN1</strain>
    </source>
</reference>
<evidence type="ECO:0000256" key="3">
    <source>
        <dbReference type="ARBA" id="ARBA00023015"/>
    </source>
</evidence>
<dbReference type="AlphaFoldDB" id="A0A7J7ISS8"/>
<feature type="coiled-coil region" evidence="6">
    <location>
        <begin position="145"/>
        <end position="172"/>
    </location>
</feature>